<accession>A0A2H3J269</accession>
<feature type="compositionally biased region" description="Basic residues" evidence="1">
    <location>
        <begin position="163"/>
        <end position="175"/>
    </location>
</feature>
<organism evidence="2 3">
    <name type="scientific">Wolfiporia cocos (strain MD-104)</name>
    <name type="common">Brown rot fungus</name>
    <dbReference type="NCBI Taxonomy" id="742152"/>
    <lineage>
        <taxon>Eukaryota</taxon>
        <taxon>Fungi</taxon>
        <taxon>Dikarya</taxon>
        <taxon>Basidiomycota</taxon>
        <taxon>Agaricomycotina</taxon>
        <taxon>Agaricomycetes</taxon>
        <taxon>Polyporales</taxon>
        <taxon>Phaeolaceae</taxon>
        <taxon>Wolfiporia</taxon>
    </lineage>
</organism>
<proteinExistence type="predicted"/>
<dbReference type="EMBL" id="KB467854">
    <property type="protein sequence ID" value="PCH35795.1"/>
    <property type="molecule type" value="Genomic_DNA"/>
</dbReference>
<keyword evidence="3" id="KW-1185">Reference proteome</keyword>
<evidence type="ECO:0000313" key="3">
    <source>
        <dbReference type="Proteomes" id="UP000218811"/>
    </source>
</evidence>
<dbReference type="AlphaFoldDB" id="A0A2H3J269"/>
<evidence type="ECO:0000256" key="1">
    <source>
        <dbReference type="SAM" id="MobiDB-lite"/>
    </source>
</evidence>
<feature type="compositionally biased region" description="Low complexity" evidence="1">
    <location>
        <begin position="176"/>
        <end position="189"/>
    </location>
</feature>
<feature type="region of interest" description="Disordered" evidence="1">
    <location>
        <begin position="73"/>
        <end position="102"/>
    </location>
</feature>
<name>A0A2H3J269_WOLCO</name>
<sequence length="262" mass="26907">MACTFLYATPFVPRFWDALCTCAEPAQYTVVQDIVRAPADAGAGASPSAPSPAAEEDGEVLLTVVYRFDGQGQGQGVATGTATPGASPPLSPASFDSESSHELGSDYGDLLMYSGLAAQQQPGPAALAPSLSTQSLPSLASMPALAPQAHPSPPPPHSPGHLAHAHSHAHLHTHSPGHLAHAHSPAHAQAHLHAHHGAGTDAYASLPPSPLEQLSFGAHAHAYAPQQQAQQQQQQGVPSVFDAPQYSGFDGAGAYGMKFPSL</sequence>
<dbReference type="Proteomes" id="UP000218811">
    <property type="component" value="Unassembled WGS sequence"/>
</dbReference>
<dbReference type="STRING" id="742152.A0A2H3J269"/>
<gene>
    <name evidence="2" type="ORF">WOLCODRAFT_28132</name>
</gene>
<reference evidence="2 3" key="1">
    <citation type="journal article" date="2012" name="Science">
        <title>The Paleozoic origin of enzymatic lignin decomposition reconstructed from 31 fungal genomes.</title>
        <authorList>
            <person name="Floudas D."/>
            <person name="Binder M."/>
            <person name="Riley R."/>
            <person name="Barry K."/>
            <person name="Blanchette R.A."/>
            <person name="Henrissat B."/>
            <person name="Martinez A.T."/>
            <person name="Otillar R."/>
            <person name="Spatafora J.W."/>
            <person name="Yadav J.S."/>
            <person name="Aerts A."/>
            <person name="Benoit I."/>
            <person name="Boyd A."/>
            <person name="Carlson A."/>
            <person name="Copeland A."/>
            <person name="Coutinho P.M."/>
            <person name="de Vries R.P."/>
            <person name="Ferreira P."/>
            <person name="Findley K."/>
            <person name="Foster B."/>
            <person name="Gaskell J."/>
            <person name="Glotzer D."/>
            <person name="Gorecki P."/>
            <person name="Heitman J."/>
            <person name="Hesse C."/>
            <person name="Hori C."/>
            <person name="Igarashi K."/>
            <person name="Jurgens J.A."/>
            <person name="Kallen N."/>
            <person name="Kersten P."/>
            <person name="Kohler A."/>
            <person name="Kuees U."/>
            <person name="Kumar T.K.A."/>
            <person name="Kuo A."/>
            <person name="LaButti K."/>
            <person name="Larrondo L.F."/>
            <person name="Lindquist E."/>
            <person name="Ling A."/>
            <person name="Lombard V."/>
            <person name="Lucas S."/>
            <person name="Lundell T."/>
            <person name="Martin R."/>
            <person name="McLaughlin D.J."/>
            <person name="Morgenstern I."/>
            <person name="Morin E."/>
            <person name="Murat C."/>
            <person name="Nagy L.G."/>
            <person name="Nolan M."/>
            <person name="Ohm R.A."/>
            <person name="Patyshakuliyeva A."/>
            <person name="Rokas A."/>
            <person name="Ruiz-Duenas F.J."/>
            <person name="Sabat G."/>
            <person name="Salamov A."/>
            <person name="Samejima M."/>
            <person name="Schmutz J."/>
            <person name="Slot J.C."/>
            <person name="St John F."/>
            <person name="Stenlid J."/>
            <person name="Sun H."/>
            <person name="Sun S."/>
            <person name="Syed K."/>
            <person name="Tsang A."/>
            <person name="Wiebenga A."/>
            <person name="Young D."/>
            <person name="Pisabarro A."/>
            <person name="Eastwood D.C."/>
            <person name="Martin F."/>
            <person name="Cullen D."/>
            <person name="Grigoriev I.V."/>
            <person name="Hibbett D.S."/>
        </authorList>
    </citation>
    <scope>NUCLEOTIDE SEQUENCE [LARGE SCALE GENOMIC DNA]</scope>
    <source>
        <strain evidence="2 3">MD-104</strain>
    </source>
</reference>
<feature type="region of interest" description="Disordered" evidence="1">
    <location>
        <begin position="222"/>
        <end position="244"/>
    </location>
</feature>
<evidence type="ECO:0000313" key="2">
    <source>
        <dbReference type="EMBL" id="PCH35795.1"/>
    </source>
</evidence>
<feature type="region of interest" description="Disordered" evidence="1">
    <location>
        <begin position="144"/>
        <end position="210"/>
    </location>
</feature>
<protein>
    <submittedName>
        <fullName evidence="2">Uncharacterized protein</fullName>
    </submittedName>
</protein>
<feature type="compositionally biased region" description="Low complexity" evidence="1">
    <location>
        <begin position="222"/>
        <end position="235"/>
    </location>
</feature>